<evidence type="ECO:0000313" key="18">
    <source>
        <dbReference type="EMBL" id="KZZ96659.1"/>
    </source>
</evidence>
<evidence type="ECO:0000256" key="10">
    <source>
        <dbReference type="ARBA" id="ARBA00023211"/>
    </source>
</evidence>
<dbReference type="GO" id="GO:0005507">
    <property type="term" value="F:copper ion binding"/>
    <property type="evidence" value="ECO:0007669"/>
    <property type="project" value="InterPro"/>
</dbReference>
<protein>
    <recommendedName>
        <fullName evidence="14">Amine oxidase</fullName>
        <ecNumber evidence="14">1.4.3.-</ecNumber>
    </recommendedName>
</protein>
<dbReference type="FunFam" id="2.70.98.20:FF:000006">
    <property type="entry name" value="Amine oxidase"/>
    <property type="match status" value="1"/>
</dbReference>
<comment type="subunit">
    <text evidence="5">Homodimer.</text>
</comment>
<feature type="domain" description="Copper amine oxidase catalytic" evidence="15">
    <location>
        <begin position="257"/>
        <end position="673"/>
    </location>
</feature>
<dbReference type="InterPro" id="IPR015800">
    <property type="entry name" value="Cu_amine_oxidase_N2"/>
</dbReference>
<dbReference type="GO" id="GO:0009308">
    <property type="term" value="P:amine metabolic process"/>
    <property type="evidence" value="ECO:0007669"/>
    <property type="project" value="UniProtKB-UniRule"/>
</dbReference>
<dbReference type="STRING" id="1081109.A0A168CIX0"/>
<dbReference type="InterPro" id="IPR015798">
    <property type="entry name" value="Cu_amine_oxidase_C"/>
</dbReference>
<dbReference type="Gene3D" id="3.10.450.40">
    <property type="match status" value="2"/>
</dbReference>
<dbReference type="NCBIfam" id="NF008559">
    <property type="entry name" value="PRK11504.1"/>
    <property type="match status" value="1"/>
</dbReference>
<dbReference type="SUPFAM" id="SSF49998">
    <property type="entry name" value="Amine oxidase catalytic domain"/>
    <property type="match status" value="1"/>
</dbReference>
<feature type="active site" description="Proton acceptor" evidence="12">
    <location>
        <position position="336"/>
    </location>
</feature>
<sequence length="706" mass="79492">MAAPDARRELDTTSIPGYVIFPEQNDIDLRAGPKLRSQTHPLDQLSLKEIAVTAKLIREYANPQQLKFNCISLREPKKNEYAAFRSRTGPRPDRRALAIVLEQGASSVAEVVVNLTQLLVEDWKPVSDVAPTLTLEDLDIMERIARTDPRVIEVCAEIGITDMSKVYIDAWAIGVDHRWGFERRLQQGLAYYRTSEFDNQYAHPLDFSVIADTEAEEVLSVDVRRVNGERTQVPLVEHNYLPEFIADGYQHHRLKPIEITQPEGVSFQMNGNEIHWANYKMHIGFNYREGIVLSDVRIQDPYENRERTLFNRISVVEMVVPYGNPDPPHHKKHAFDVGEYGTGLMTNSLKLGCDCKGAIHYLDGIVSTSKGQAAIIPNAICIHEEDNGILYKHTDFRDANVISARDRKLIISQIITAANYEYGFYHIFTLDGTYKLEIKLTGMLNTYCLHPSETAAPYGTEVAPGIDAHNHQHIFSLRIDPEIDGPDNSIVQSDAVPSEAPVGSPGNLYGNGFYCKKTLLRTSKEAAVDYCHETQRAWDIINPNKIHESCKKPIGYKMINSSCPPLLAKPGSIVHKRAAFARKTLWVVPYKDYELFPAGDYVCQSNGEENHPHNGTVLDWSNRDEPIENTDIVCYLQFGLTHFPRCEDFPIMPAEPVGVMIRASNFFQKNPALWVPPSQISKDLSSRNAFMPGGCCEGKKAVTARL</sequence>
<name>A0A168CIX0_9HYPO</name>
<dbReference type="InterPro" id="IPR015802">
    <property type="entry name" value="Cu_amine_oxidase_N3"/>
</dbReference>
<gene>
    <name evidence="18" type="ORF">AAL_03888</name>
</gene>
<dbReference type="PANTHER" id="PTHR10638:SF86">
    <property type="entry name" value="COPPER AMINE OXIDASE 1-RELATED"/>
    <property type="match status" value="1"/>
</dbReference>
<comment type="PTM">
    <text evidence="13 14">Topaquinone (TPQ) is generated by copper-dependent autoxidation of a specific tyrosyl residue.</text>
</comment>
<comment type="cofactor">
    <cofactor evidence="3">
        <name>Zn(2+)</name>
        <dbReference type="ChEBI" id="CHEBI:29105"/>
    </cofactor>
</comment>
<evidence type="ECO:0000256" key="7">
    <source>
        <dbReference type="ARBA" id="ARBA00022772"/>
    </source>
</evidence>
<reference evidence="18 19" key="1">
    <citation type="journal article" date="2016" name="Genome Biol. Evol.">
        <title>Divergent and convergent evolution of fungal pathogenicity.</title>
        <authorList>
            <person name="Shang Y."/>
            <person name="Xiao G."/>
            <person name="Zheng P."/>
            <person name="Cen K."/>
            <person name="Zhan S."/>
            <person name="Wang C."/>
        </authorList>
    </citation>
    <scope>NUCLEOTIDE SEQUENCE [LARGE SCALE GENOMIC DNA]</scope>
    <source>
        <strain evidence="18 19">RCEF 2490</strain>
    </source>
</reference>
<keyword evidence="6 14" id="KW-0479">Metal-binding</keyword>
<comment type="cofactor">
    <cofactor evidence="1">
        <name>Cu cation</name>
        <dbReference type="ChEBI" id="CHEBI:23378"/>
    </cofactor>
</comment>
<evidence type="ECO:0000256" key="8">
    <source>
        <dbReference type="ARBA" id="ARBA00023002"/>
    </source>
</evidence>
<dbReference type="Proteomes" id="UP000078544">
    <property type="component" value="Unassembled WGS sequence"/>
</dbReference>
<dbReference type="FunFam" id="3.10.450.40:FF:000014">
    <property type="entry name" value="Peroxisomal primary amine oxidase"/>
    <property type="match status" value="1"/>
</dbReference>
<feature type="domain" description="Copper amine oxidase N3-terminal" evidence="17">
    <location>
        <begin position="131"/>
        <end position="226"/>
    </location>
</feature>
<keyword evidence="9 14" id="KW-0186">Copper</keyword>
<dbReference type="InterPro" id="IPR036460">
    <property type="entry name" value="Cu_amine_oxidase_C_sf"/>
</dbReference>
<dbReference type="Gene3D" id="2.70.98.20">
    <property type="entry name" value="Copper amine oxidase, catalytic domain"/>
    <property type="match status" value="1"/>
</dbReference>
<keyword evidence="10" id="KW-0464">Manganese</keyword>
<evidence type="ECO:0000256" key="4">
    <source>
        <dbReference type="ARBA" id="ARBA00007983"/>
    </source>
</evidence>
<evidence type="ECO:0000259" key="16">
    <source>
        <dbReference type="Pfam" id="PF02727"/>
    </source>
</evidence>
<proteinExistence type="inferred from homology"/>
<dbReference type="InterPro" id="IPR049948">
    <property type="entry name" value="Cu_Am_ox_TPQ-bd"/>
</dbReference>
<dbReference type="SUPFAM" id="SSF54416">
    <property type="entry name" value="Amine oxidase N-terminal region"/>
    <property type="match status" value="2"/>
</dbReference>
<dbReference type="InterPro" id="IPR000269">
    <property type="entry name" value="Cu_amine_oxidase"/>
</dbReference>
<dbReference type="Pfam" id="PF01179">
    <property type="entry name" value="Cu_amine_oxid"/>
    <property type="match status" value="1"/>
</dbReference>
<dbReference type="OrthoDB" id="5379943at2759"/>
<evidence type="ECO:0000256" key="5">
    <source>
        <dbReference type="ARBA" id="ARBA00011738"/>
    </source>
</evidence>
<feature type="modified residue" description="2',4',5'-topaquinone" evidence="13">
    <location>
        <position position="420"/>
    </location>
</feature>
<comment type="cofactor">
    <cofactor evidence="2">
        <name>Mn(2+)</name>
        <dbReference type="ChEBI" id="CHEBI:29035"/>
    </cofactor>
</comment>
<evidence type="ECO:0000256" key="12">
    <source>
        <dbReference type="PIRSR" id="PIRSR600269-50"/>
    </source>
</evidence>
<dbReference type="GO" id="GO:0048038">
    <property type="term" value="F:quinone binding"/>
    <property type="evidence" value="ECO:0007669"/>
    <property type="project" value="InterPro"/>
</dbReference>
<feature type="active site" description="Schiff-base intermediate with substrate; via topaquinone" evidence="12">
    <location>
        <position position="420"/>
    </location>
</feature>
<dbReference type="PROSITE" id="PS01164">
    <property type="entry name" value="COPPER_AMINE_OXID_1"/>
    <property type="match status" value="1"/>
</dbReference>
<keyword evidence="8 14" id="KW-0560">Oxidoreductase</keyword>
<evidence type="ECO:0000313" key="19">
    <source>
        <dbReference type="Proteomes" id="UP000078544"/>
    </source>
</evidence>
<organism evidence="18 19">
    <name type="scientific">Moelleriella libera RCEF 2490</name>
    <dbReference type="NCBI Taxonomy" id="1081109"/>
    <lineage>
        <taxon>Eukaryota</taxon>
        <taxon>Fungi</taxon>
        <taxon>Dikarya</taxon>
        <taxon>Ascomycota</taxon>
        <taxon>Pezizomycotina</taxon>
        <taxon>Sordariomycetes</taxon>
        <taxon>Hypocreomycetidae</taxon>
        <taxon>Hypocreales</taxon>
        <taxon>Clavicipitaceae</taxon>
        <taxon>Moelleriella</taxon>
    </lineage>
</organism>
<keyword evidence="7 12" id="KW-0801">TPQ</keyword>
<evidence type="ECO:0000256" key="11">
    <source>
        <dbReference type="ARBA" id="ARBA00048032"/>
    </source>
</evidence>
<evidence type="ECO:0000256" key="1">
    <source>
        <dbReference type="ARBA" id="ARBA00001935"/>
    </source>
</evidence>
<dbReference type="AlphaFoldDB" id="A0A168CIX0"/>
<comment type="cofactor">
    <cofactor evidence="14">
        <name>Cu cation</name>
        <dbReference type="ChEBI" id="CHEBI:23378"/>
    </cofactor>
    <text evidence="14">Contains 1 topaquinone per subunit.</text>
</comment>
<evidence type="ECO:0000256" key="9">
    <source>
        <dbReference type="ARBA" id="ARBA00023008"/>
    </source>
</evidence>
<feature type="domain" description="Copper amine oxidase N2-terminal" evidence="16">
    <location>
        <begin position="40"/>
        <end position="125"/>
    </location>
</feature>
<comment type="catalytic activity">
    <reaction evidence="11">
        <text>a primary methyl amine + O2 + H2O = an aldehyde + H2O2 + NH4(+)</text>
        <dbReference type="Rhea" id="RHEA:16153"/>
        <dbReference type="ChEBI" id="CHEBI:15377"/>
        <dbReference type="ChEBI" id="CHEBI:15379"/>
        <dbReference type="ChEBI" id="CHEBI:16240"/>
        <dbReference type="ChEBI" id="CHEBI:17478"/>
        <dbReference type="ChEBI" id="CHEBI:28938"/>
        <dbReference type="ChEBI" id="CHEBI:228804"/>
        <dbReference type="EC" id="1.4.3.21"/>
    </reaction>
</comment>
<dbReference type="PANTHER" id="PTHR10638">
    <property type="entry name" value="COPPER AMINE OXIDASE"/>
    <property type="match status" value="1"/>
</dbReference>
<accession>A0A168CIX0</accession>
<dbReference type="Pfam" id="PF02727">
    <property type="entry name" value="Cu_amine_oxidN2"/>
    <property type="match status" value="1"/>
</dbReference>
<evidence type="ECO:0000256" key="14">
    <source>
        <dbReference type="RuleBase" id="RU000672"/>
    </source>
</evidence>
<keyword evidence="19" id="KW-1185">Reference proteome</keyword>
<evidence type="ECO:0000259" key="15">
    <source>
        <dbReference type="Pfam" id="PF01179"/>
    </source>
</evidence>
<evidence type="ECO:0000259" key="17">
    <source>
        <dbReference type="Pfam" id="PF02728"/>
    </source>
</evidence>
<evidence type="ECO:0000256" key="13">
    <source>
        <dbReference type="PIRSR" id="PIRSR600269-51"/>
    </source>
</evidence>
<dbReference type="EMBL" id="AZGY01000007">
    <property type="protein sequence ID" value="KZZ96659.1"/>
    <property type="molecule type" value="Genomic_DNA"/>
</dbReference>
<dbReference type="EC" id="1.4.3.-" evidence="14"/>
<dbReference type="Pfam" id="PF02728">
    <property type="entry name" value="Cu_amine_oxidN3"/>
    <property type="match status" value="1"/>
</dbReference>
<evidence type="ECO:0000256" key="6">
    <source>
        <dbReference type="ARBA" id="ARBA00022723"/>
    </source>
</evidence>
<evidence type="ECO:0000256" key="3">
    <source>
        <dbReference type="ARBA" id="ARBA00001947"/>
    </source>
</evidence>
<dbReference type="InterPro" id="IPR016182">
    <property type="entry name" value="Cu_amine_oxidase_N-reg"/>
</dbReference>
<comment type="caution">
    <text evidence="18">The sequence shown here is derived from an EMBL/GenBank/DDBJ whole genome shotgun (WGS) entry which is preliminary data.</text>
</comment>
<evidence type="ECO:0000256" key="2">
    <source>
        <dbReference type="ARBA" id="ARBA00001936"/>
    </source>
</evidence>
<dbReference type="GO" id="GO:0008131">
    <property type="term" value="F:primary methylamine oxidase activity"/>
    <property type="evidence" value="ECO:0007669"/>
    <property type="project" value="UniProtKB-EC"/>
</dbReference>
<comment type="similarity">
    <text evidence="4 14">Belongs to the copper/topaquinone oxidase family.</text>
</comment>